<dbReference type="Proteomes" id="UP000475249">
    <property type="component" value="Unassembled WGS sequence"/>
</dbReference>
<protein>
    <submittedName>
        <fullName evidence="1">Uncharacterized protein</fullName>
    </submittedName>
</protein>
<accession>A0A6L9EEC6</accession>
<dbReference type="AlphaFoldDB" id="A0A6L9EEC6"/>
<keyword evidence="2" id="KW-1185">Reference proteome</keyword>
<dbReference type="EMBL" id="WXYO01000006">
    <property type="protein sequence ID" value="NAS13114.1"/>
    <property type="molecule type" value="Genomic_DNA"/>
</dbReference>
<sequence>MELKPKFGIDNLKFGMSQKEVSDILGQPDRIFQLDDFGDNEMVWEWNEKFLRLTFYHEENNRFGYLRTMHPDLTYNGQKILNLPPEVVKEKLFPELIQWDKNEFDFLTMYFNEKYWLNLNCEYGLVLDLEMGVPFKNDEDYDWPI</sequence>
<organism evidence="1 2">
    <name type="scientific">Poritiphilus flavus</name>
    <dbReference type="NCBI Taxonomy" id="2697053"/>
    <lineage>
        <taxon>Bacteria</taxon>
        <taxon>Pseudomonadati</taxon>
        <taxon>Bacteroidota</taxon>
        <taxon>Flavobacteriia</taxon>
        <taxon>Flavobacteriales</taxon>
        <taxon>Flavobacteriaceae</taxon>
        <taxon>Poritiphilus</taxon>
    </lineage>
</organism>
<proteinExistence type="predicted"/>
<gene>
    <name evidence="1" type="ORF">GTQ38_13950</name>
</gene>
<name>A0A6L9EEC6_9FLAO</name>
<evidence type="ECO:0000313" key="1">
    <source>
        <dbReference type="EMBL" id="NAS13114.1"/>
    </source>
</evidence>
<reference evidence="1 2" key="1">
    <citation type="submission" date="2020-01" db="EMBL/GenBank/DDBJ databases">
        <title>Bacteria diversity of Porities sp.</title>
        <authorList>
            <person name="Wang G."/>
        </authorList>
    </citation>
    <scope>NUCLEOTIDE SEQUENCE [LARGE SCALE GENOMIC DNA]</scope>
    <source>
        <strain evidence="1 2">R33</strain>
    </source>
</reference>
<evidence type="ECO:0000313" key="2">
    <source>
        <dbReference type="Proteomes" id="UP000475249"/>
    </source>
</evidence>
<comment type="caution">
    <text evidence="1">The sequence shown here is derived from an EMBL/GenBank/DDBJ whole genome shotgun (WGS) entry which is preliminary data.</text>
</comment>